<dbReference type="EMBL" id="DROD01000214">
    <property type="protein sequence ID" value="HHJ52167.1"/>
    <property type="molecule type" value="Genomic_DNA"/>
</dbReference>
<keyword evidence="4 6" id="KW-0560">Oxidoreductase</keyword>
<dbReference type="FunFam" id="3.90.1150.10:FF:000014">
    <property type="entry name" value="Probable glycine dehydrogenase (decarboxylating) subunit 2"/>
    <property type="match status" value="1"/>
</dbReference>
<dbReference type="InterPro" id="IPR023012">
    <property type="entry name" value="GcvPB"/>
</dbReference>
<evidence type="ECO:0000259" key="7">
    <source>
        <dbReference type="Pfam" id="PF02347"/>
    </source>
</evidence>
<comment type="caution">
    <text evidence="9">The sequence shown here is derived from an EMBL/GenBank/DDBJ whole genome shotgun (WGS) entry which is preliminary data.</text>
</comment>
<evidence type="ECO:0000256" key="6">
    <source>
        <dbReference type="HAMAP-Rule" id="MF_00713"/>
    </source>
</evidence>
<organism evidence="9">
    <name type="scientific">Caldithrix abyssi</name>
    <dbReference type="NCBI Taxonomy" id="187145"/>
    <lineage>
        <taxon>Bacteria</taxon>
        <taxon>Pseudomonadati</taxon>
        <taxon>Calditrichota</taxon>
        <taxon>Calditrichia</taxon>
        <taxon>Calditrichales</taxon>
        <taxon>Calditrichaceae</taxon>
        <taxon>Caldithrix</taxon>
    </lineage>
</organism>
<dbReference type="PANTHER" id="PTHR11773:SF1">
    <property type="entry name" value="GLYCINE DEHYDROGENASE (DECARBOXYLATING), MITOCHONDRIAL"/>
    <property type="match status" value="1"/>
</dbReference>
<comment type="catalytic activity">
    <reaction evidence="5 6">
        <text>N(6)-[(R)-lipoyl]-L-lysyl-[glycine-cleavage complex H protein] + glycine + H(+) = N(6)-[(R)-S(8)-aminomethyldihydrolipoyl]-L-lysyl-[glycine-cleavage complex H protein] + CO2</text>
        <dbReference type="Rhea" id="RHEA:24304"/>
        <dbReference type="Rhea" id="RHEA-COMP:10494"/>
        <dbReference type="Rhea" id="RHEA-COMP:10495"/>
        <dbReference type="ChEBI" id="CHEBI:15378"/>
        <dbReference type="ChEBI" id="CHEBI:16526"/>
        <dbReference type="ChEBI" id="CHEBI:57305"/>
        <dbReference type="ChEBI" id="CHEBI:83099"/>
        <dbReference type="ChEBI" id="CHEBI:83143"/>
        <dbReference type="EC" id="1.4.4.2"/>
    </reaction>
</comment>
<dbReference type="Pfam" id="PF02347">
    <property type="entry name" value="GDC-P"/>
    <property type="match status" value="1"/>
</dbReference>
<dbReference type="CDD" id="cd00613">
    <property type="entry name" value="GDC-P"/>
    <property type="match status" value="1"/>
</dbReference>
<evidence type="ECO:0000313" key="9">
    <source>
        <dbReference type="EMBL" id="HHJ52167.1"/>
    </source>
</evidence>
<proteinExistence type="inferred from homology"/>
<dbReference type="Gene3D" id="3.40.640.10">
    <property type="entry name" value="Type I PLP-dependent aspartate aminotransferase-like (Major domain)"/>
    <property type="match status" value="1"/>
</dbReference>
<dbReference type="Proteomes" id="UP000886124">
    <property type="component" value="Unassembled WGS sequence"/>
</dbReference>
<keyword evidence="3 6" id="KW-0663">Pyridoxal phosphate</keyword>
<dbReference type="GO" id="GO:0004375">
    <property type="term" value="F:glycine dehydrogenase (decarboxylating) activity"/>
    <property type="evidence" value="ECO:0007669"/>
    <property type="project" value="UniProtKB-EC"/>
</dbReference>
<dbReference type="GO" id="GO:0005960">
    <property type="term" value="C:glycine cleavage complex"/>
    <property type="evidence" value="ECO:0007669"/>
    <property type="project" value="TreeGrafter"/>
</dbReference>
<dbReference type="InterPro" id="IPR015424">
    <property type="entry name" value="PyrdxlP-dep_Trfase"/>
</dbReference>
<evidence type="ECO:0000256" key="1">
    <source>
        <dbReference type="ARBA" id="ARBA00001933"/>
    </source>
</evidence>
<evidence type="ECO:0000256" key="5">
    <source>
        <dbReference type="ARBA" id="ARBA00049026"/>
    </source>
</evidence>
<dbReference type="PANTHER" id="PTHR11773">
    <property type="entry name" value="GLYCINE DEHYDROGENASE, DECARBOXYLATING"/>
    <property type="match status" value="1"/>
</dbReference>
<evidence type="ECO:0000256" key="4">
    <source>
        <dbReference type="ARBA" id="ARBA00023002"/>
    </source>
</evidence>
<sequence>MYDKLIFELSREGRRGHPLPEADVPRKKIEELVPAELIRKRAARLPELAENEIVRHFVNLSLLNHHVDRAFYPLGSCTMKYNPKINEQVAALPGLQNLHPEQPLETVPGALQLMFELQEALKTITGFDAVSLQPAAGAHGELVGLLMIGKYHRVNGHPRSIILVPDSAHGTNPASARIAGFRIQTIRSNPNGTVDLEDLKANLSDQVAGIMLTNPNTLGIFENQIQEIRQLMDSVGGLMYMDGANLNALFGIVRPGDMGFDVMHINLHKSFSTPHGGGGPGSGPVAVNEKLADFLPVPVVRQIKDGYILQDNLPHSIGKVQAFYGNFGVLVRAYTYIRMLGEKGLKDVAEHALINANYLKSQLTNFYELGYQAPTMHEFVLSAEEQKKRGAKALDIAKRLLDFGVHPPTIYFPLIVKEALMIEPTETESKEMLDAFIEAMKRIDREIDENPEQLLSAPHTTPVGRLDEAGAARNLDINYFQNR</sequence>
<evidence type="ECO:0000259" key="8">
    <source>
        <dbReference type="Pfam" id="PF21478"/>
    </source>
</evidence>
<dbReference type="Gene3D" id="3.90.1150.10">
    <property type="entry name" value="Aspartate Aminotransferase, domain 1"/>
    <property type="match status" value="1"/>
</dbReference>
<dbReference type="HAMAP" id="MF_00713">
    <property type="entry name" value="GcvPB"/>
    <property type="match status" value="1"/>
</dbReference>
<comment type="cofactor">
    <cofactor evidence="1 6">
        <name>pyridoxal 5'-phosphate</name>
        <dbReference type="ChEBI" id="CHEBI:597326"/>
    </cofactor>
</comment>
<dbReference type="EC" id="1.4.4.2" evidence="6"/>
<feature type="domain" description="Glycine dehydrogenase C-terminal" evidence="8">
    <location>
        <begin position="349"/>
        <end position="450"/>
    </location>
</feature>
<dbReference type="Gene3D" id="6.20.440.10">
    <property type="match status" value="1"/>
</dbReference>
<dbReference type="InterPro" id="IPR049316">
    <property type="entry name" value="GDC-P_C"/>
</dbReference>
<dbReference type="Pfam" id="PF21478">
    <property type="entry name" value="GcvP2_C"/>
    <property type="match status" value="1"/>
</dbReference>
<dbReference type="GO" id="GO:0005829">
    <property type="term" value="C:cytosol"/>
    <property type="evidence" value="ECO:0007669"/>
    <property type="project" value="TreeGrafter"/>
</dbReference>
<dbReference type="GO" id="GO:0019464">
    <property type="term" value="P:glycine decarboxylation via glycine cleavage system"/>
    <property type="evidence" value="ECO:0007669"/>
    <property type="project" value="UniProtKB-UniRule"/>
</dbReference>
<feature type="domain" description="Glycine cleavage system P-protein N-terminal" evidence="7">
    <location>
        <begin position="29"/>
        <end position="305"/>
    </location>
</feature>
<dbReference type="GO" id="GO:0030170">
    <property type="term" value="F:pyridoxal phosphate binding"/>
    <property type="evidence" value="ECO:0007669"/>
    <property type="project" value="TreeGrafter"/>
</dbReference>
<dbReference type="SUPFAM" id="SSF53383">
    <property type="entry name" value="PLP-dependent transferases"/>
    <property type="match status" value="1"/>
</dbReference>
<reference evidence="9" key="1">
    <citation type="journal article" date="2020" name="mSystems">
        <title>Genome- and Community-Level Interaction Insights into Carbon Utilization and Element Cycling Functions of Hydrothermarchaeota in Hydrothermal Sediment.</title>
        <authorList>
            <person name="Zhou Z."/>
            <person name="Liu Y."/>
            <person name="Xu W."/>
            <person name="Pan J."/>
            <person name="Luo Z.H."/>
            <person name="Li M."/>
        </authorList>
    </citation>
    <scope>NUCLEOTIDE SEQUENCE [LARGE SCALE GENOMIC DNA]</scope>
    <source>
        <strain evidence="9">HyVt-527</strain>
    </source>
</reference>
<dbReference type="InterPro" id="IPR015422">
    <property type="entry name" value="PyrdxlP-dep_Trfase_small"/>
</dbReference>
<feature type="modified residue" description="N6-(pyridoxal phosphate)lysine" evidence="6">
    <location>
        <position position="269"/>
    </location>
</feature>
<protein>
    <recommendedName>
        <fullName evidence="6">Probable glycine dehydrogenase (decarboxylating) subunit 2</fullName>
        <ecNumber evidence="6">1.4.4.2</ecNumber>
    </recommendedName>
    <alternativeName>
        <fullName evidence="6">Glycine cleavage system P-protein subunit 2</fullName>
    </alternativeName>
    <alternativeName>
        <fullName evidence="6">Glycine decarboxylase subunit 2</fullName>
    </alternativeName>
    <alternativeName>
        <fullName evidence="6">Glycine dehydrogenase (aminomethyl-transferring) subunit 2</fullName>
    </alternativeName>
</protein>
<comment type="subunit">
    <text evidence="6">The glycine cleavage system is composed of four proteins: P, T, L and H. In this organism, the P 'protein' is a heterodimer of two subunits.</text>
</comment>
<dbReference type="NCBIfam" id="NF003346">
    <property type="entry name" value="PRK04366.1"/>
    <property type="match status" value="1"/>
</dbReference>
<evidence type="ECO:0000256" key="3">
    <source>
        <dbReference type="ARBA" id="ARBA00022898"/>
    </source>
</evidence>
<evidence type="ECO:0000256" key="2">
    <source>
        <dbReference type="ARBA" id="ARBA00003788"/>
    </source>
</evidence>
<dbReference type="FunFam" id="3.40.640.10:FF:000224">
    <property type="entry name" value="Probable glycine dehydrogenase (decarboxylating) subunit 2"/>
    <property type="match status" value="1"/>
</dbReference>
<dbReference type="GO" id="GO:0016594">
    <property type="term" value="F:glycine binding"/>
    <property type="evidence" value="ECO:0007669"/>
    <property type="project" value="TreeGrafter"/>
</dbReference>
<dbReference type="InterPro" id="IPR049315">
    <property type="entry name" value="GDC-P_N"/>
</dbReference>
<dbReference type="InterPro" id="IPR020581">
    <property type="entry name" value="GDC_P"/>
</dbReference>
<accession>A0A7V5UE87</accession>
<comment type="similarity">
    <text evidence="6">Belongs to the GcvP family. C-terminal subunit subfamily.</text>
</comment>
<dbReference type="AlphaFoldDB" id="A0A7V5UE87"/>
<dbReference type="InterPro" id="IPR015421">
    <property type="entry name" value="PyrdxlP-dep_Trfase_major"/>
</dbReference>
<name>A0A7V5UE87_CALAY</name>
<comment type="function">
    <text evidence="2 6">The glycine cleavage system catalyzes the degradation of glycine. The P protein binds the alpha-amino group of glycine through its pyridoxal phosphate cofactor; CO(2) is released and the remaining methylamine moiety is then transferred to the lipoamide cofactor of the H protein.</text>
</comment>
<gene>
    <name evidence="6" type="primary">gcvPB</name>
    <name evidence="9" type="ORF">ENJ89_03135</name>
</gene>